<dbReference type="EMBL" id="NOXU01000025">
    <property type="protein sequence ID" value="OYQ35552.1"/>
    <property type="molecule type" value="Genomic_DNA"/>
</dbReference>
<dbReference type="Proteomes" id="UP000216998">
    <property type="component" value="Unassembled WGS sequence"/>
</dbReference>
<feature type="region of interest" description="Disordered" evidence="1">
    <location>
        <begin position="166"/>
        <end position="193"/>
    </location>
</feature>
<dbReference type="InterPro" id="IPR009057">
    <property type="entry name" value="Homeodomain-like_sf"/>
</dbReference>
<dbReference type="OrthoDB" id="7365448at2"/>
<protein>
    <recommendedName>
        <fullName evidence="4">Resolvase HTH domain-containing protein</fullName>
    </recommendedName>
</protein>
<comment type="caution">
    <text evidence="2">The sequence shown here is derived from an EMBL/GenBank/DDBJ whole genome shotgun (WGS) entry which is preliminary data.</text>
</comment>
<dbReference type="Pfam" id="PF13384">
    <property type="entry name" value="HTH_23"/>
    <property type="match status" value="1"/>
</dbReference>
<dbReference type="RefSeq" id="WP_094455293.1">
    <property type="nucleotide sequence ID" value="NZ_NOXU01000025.1"/>
</dbReference>
<feature type="compositionally biased region" description="Pro residues" evidence="1">
    <location>
        <begin position="167"/>
        <end position="178"/>
    </location>
</feature>
<feature type="region of interest" description="Disordered" evidence="1">
    <location>
        <begin position="213"/>
        <end position="292"/>
    </location>
</feature>
<proteinExistence type="predicted"/>
<name>A0A255Z276_9PROT</name>
<evidence type="ECO:0000313" key="3">
    <source>
        <dbReference type="Proteomes" id="UP000216998"/>
    </source>
</evidence>
<accession>A0A255Z276</accession>
<evidence type="ECO:0000313" key="2">
    <source>
        <dbReference type="EMBL" id="OYQ35552.1"/>
    </source>
</evidence>
<keyword evidence="3" id="KW-1185">Reference proteome</keyword>
<organism evidence="2 3">
    <name type="scientific">Niveispirillum lacus</name>
    <dbReference type="NCBI Taxonomy" id="1981099"/>
    <lineage>
        <taxon>Bacteria</taxon>
        <taxon>Pseudomonadati</taxon>
        <taxon>Pseudomonadota</taxon>
        <taxon>Alphaproteobacteria</taxon>
        <taxon>Rhodospirillales</taxon>
        <taxon>Azospirillaceae</taxon>
        <taxon>Niveispirillum</taxon>
    </lineage>
</organism>
<reference evidence="2 3" key="1">
    <citation type="submission" date="2017-07" db="EMBL/GenBank/DDBJ databases">
        <title>Niveispirillum cyanobacteriorum sp. nov., isolated from cyanobacterial aggregates in a eutrophic lake.</title>
        <authorList>
            <person name="Cai H."/>
        </authorList>
    </citation>
    <scope>NUCLEOTIDE SEQUENCE [LARGE SCALE GENOMIC DNA]</scope>
    <source>
        <strain evidence="3">TH1-14</strain>
    </source>
</reference>
<evidence type="ECO:0000256" key="1">
    <source>
        <dbReference type="SAM" id="MobiDB-lite"/>
    </source>
</evidence>
<evidence type="ECO:0008006" key="4">
    <source>
        <dbReference type="Google" id="ProtNLM"/>
    </source>
</evidence>
<dbReference type="SUPFAM" id="SSF46689">
    <property type="entry name" value="Homeodomain-like"/>
    <property type="match status" value="1"/>
</dbReference>
<dbReference type="Gene3D" id="1.10.10.60">
    <property type="entry name" value="Homeodomain-like"/>
    <property type="match status" value="1"/>
</dbReference>
<gene>
    <name evidence="2" type="ORF">CHU95_07445</name>
</gene>
<feature type="compositionally biased region" description="Pro residues" evidence="1">
    <location>
        <begin position="219"/>
        <end position="233"/>
    </location>
</feature>
<feature type="compositionally biased region" description="Low complexity" evidence="1">
    <location>
        <begin position="234"/>
        <end position="244"/>
    </location>
</feature>
<sequence>MPNPAYPEPLPTAPALDPAFEALTSAEQRQAWWRGSDDEQAVQAGDDVEWATDDHFPSGLHRSRLKDEDWARVAYFIAKGVSVTEVARHFGVSRTTIWRGMQRSAGLRRRVLSERRMLQRESDHRFVALRDAVVTGLAEAISAGNVRVLLWAAKRLDLGGSILPATAPSPHPMPPAPAPRATADHGAGAPMPRIRRAPPAVRAILAAAATQADASVNPTPAPPPVAACPPAPEPALASAAPATPRGSAGRKAAPEPTPPPKPKTKPKTRAKTPPATTPAPVPTTTPASVPRKRTARAVPAGMPMPPRPAGAARHPWPPLRRLLAGLRPPCPPLAEDLDRHVTDTLLENCRFQGLAAPVCDNDGPVSPYRPLRHYRWP</sequence>
<dbReference type="AlphaFoldDB" id="A0A255Z276"/>